<dbReference type="EMBL" id="CM039176">
    <property type="protein sequence ID" value="KAH9715643.1"/>
    <property type="molecule type" value="Genomic_DNA"/>
</dbReference>
<keyword evidence="2" id="KW-1185">Reference proteome</keyword>
<sequence>MVLVSGQCQSDQKSLLIQMKNSFIFDVDSTPPVKMSQWSESTDCCNWNGVDCDEAGHVIGLDLSAEPILIGSLENASSLFSLQYLQNLNLDFTLVYGFPMPSRLANLTNLTYLNLSQCGFTGGIPTEISSLSSGFSWRLEIPNFNFFHNLIELRELYLDSVELSASGTEWCKALSFLPNLQVLSLFGCDLSGPINHYLAKLRSLSVIRLHYNYGLSSGTEFLANLTNLNALDLSECGLQGKFPEKILQVPTLENLDLSINQLLQGSLPNFPKNSSLRNLILSGTGFSEVRSCNFSGRIPPSMANLTQLFHMDFSSNHFSGPIPSLHKSRNLNYLDISFNNLNGGVSSTFWEQLVNLNLVLLSHNSLNGSIPRSLFLLPNLEMLWLSNNQFENQLPEISNVSSSVLHDLDLSGNKLEGPVPISIFFELRNLCTLDLSSNKFSRLKLASSKPRVIPILKNQSQLSVLDISNNQISGEIPNSIWKVGSGCENFDGKFYTLNLSHNLLESLQEPYSISGIGLLDLHSNQLRGNIPYMSPNTSYVHYSNNNFISIPADIGNFMSITTFFSAANNSLTGFIPESVCKATDFKVLDLSNNNLSGTIPACLITKSSTTLGVLNLGRNNLNGTLSHTIFPGNCGLQVLGLSGNQLKGVVPKSLANCNMLSSFAIQQLSRHISCPRNNVSWPLLQIVDLASNKFSGRLSQKWVLTMMVAETKSGSELNHLGYMMPSNQFYEVGITVTVKSVEIKLLKVPNIFTTIDFSSNNFKGPIQEEMGRFKSLYALNMSHNALTGSIPSSFENLKQIESLDLSMNNLHGKIPAQLVSLNFLSVLNLLYNNLVGKILTGNKGLYGPPLTNDSQTRPPELQPSPPPASSNEIDWFFIAMSIGFAVGFGAVVSPLMFSVQVNKWYNDLIYKVIYRRFPRSIAIHDHIPFVHFGSFIE</sequence>
<dbReference type="Proteomes" id="UP000829398">
    <property type="component" value="Chromosome 7"/>
</dbReference>
<name>A0ACB8JDH5_CITSI</name>
<organism evidence="1 2">
    <name type="scientific">Citrus sinensis</name>
    <name type="common">Sweet orange</name>
    <name type="synonym">Citrus aurantium var. sinensis</name>
    <dbReference type="NCBI Taxonomy" id="2711"/>
    <lineage>
        <taxon>Eukaryota</taxon>
        <taxon>Viridiplantae</taxon>
        <taxon>Streptophyta</taxon>
        <taxon>Embryophyta</taxon>
        <taxon>Tracheophyta</taxon>
        <taxon>Spermatophyta</taxon>
        <taxon>Magnoliopsida</taxon>
        <taxon>eudicotyledons</taxon>
        <taxon>Gunneridae</taxon>
        <taxon>Pentapetalae</taxon>
        <taxon>rosids</taxon>
        <taxon>malvids</taxon>
        <taxon>Sapindales</taxon>
        <taxon>Rutaceae</taxon>
        <taxon>Aurantioideae</taxon>
        <taxon>Citrus</taxon>
    </lineage>
</organism>
<reference evidence="2" key="1">
    <citation type="journal article" date="2023" name="Hortic. Res.">
        <title>A chromosome-level phased genome enabling allele-level studies in sweet orange: a case study on citrus Huanglongbing tolerance.</title>
        <authorList>
            <person name="Wu B."/>
            <person name="Yu Q."/>
            <person name="Deng Z."/>
            <person name="Duan Y."/>
            <person name="Luo F."/>
            <person name="Gmitter F. Jr."/>
        </authorList>
    </citation>
    <scope>NUCLEOTIDE SEQUENCE [LARGE SCALE GENOMIC DNA]</scope>
    <source>
        <strain evidence="2">cv. Valencia</strain>
    </source>
</reference>
<gene>
    <name evidence="1" type="ORF">KPL71_021139</name>
</gene>
<evidence type="ECO:0000313" key="1">
    <source>
        <dbReference type="EMBL" id="KAH9715643.1"/>
    </source>
</evidence>
<accession>A0ACB8JDH5</accession>
<protein>
    <submittedName>
        <fullName evidence="1">LRRNT 2 domain-containing protein</fullName>
    </submittedName>
</protein>
<comment type="caution">
    <text evidence="1">The sequence shown here is derived from an EMBL/GenBank/DDBJ whole genome shotgun (WGS) entry which is preliminary data.</text>
</comment>
<evidence type="ECO:0000313" key="2">
    <source>
        <dbReference type="Proteomes" id="UP000829398"/>
    </source>
</evidence>
<proteinExistence type="predicted"/>